<dbReference type="EMBL" id="CP090896">
    <property type="protein sequence ID" value="ULT84088.1"/>
    <property type="molecule type" value="Genomic_DNA"/>
</dbReference>
<gene>
    <name evidence="1" type="ORF">L3Y34_013017</name>
</gene>
<reference evidence="1 2" key="1">
    <citation type="submission" date="2022-05" db="EMBL/GenBank/DDBJ databases">
        <title>Chromosome-level reference genomes for two strains of Caenorhabditis briggsae: an improved platform for comparative genomics.</title>
        <authorList>
            <person name="Stevens L."/>
            <person name="Andersen E.C."/>
        </authorList>
    </citation>
    <scope>NUCLEOTIDE SEQUENCE [LARGE SCALE GENOMIC DNA]</scope>
    <source>
        <strain evidence="1">QX1410_ONT</strain>
        <tissue evidence="1">Whole-organism</tissue>
    </source>
</reference>
<dbReference type="PANTHER" id="PTHR21479">
    <property type="match status" value="1"/>
</dbReference>
<evidence type="ECO:0000313" key="1">
    <source>
        <dbReference type="EMBL" id="ULT84088.1"/>
    </source>
</evidence>
<accession>A0AAE9A061</accession>
<dbReference type="PANTHER" id="PTHR21479:SF22">
    <property type="entry name" value="PROTEIN CBG07241"/>
    <property type="match status" value="1"/>
</dbReference>
<dbReference type="Proteomes" id="UP000827892">
    <property type="component" value="Chromosome X"/>
</dbReference>
<name>A0AAE9A061_CAEBR</name>
<dbReference type="AlphaFoldDB" id="A0AAE9A061"/>
<sequence>MTFKEIKSWKKNNIMKLFFLLPLVLLNQIVAVSIDSNTLFFLSDDSKTVMGYDGALLCPQFKNFCAYLVYIEIDTAGDDMLKQVPTQCTDTGVLHHNAAVVFKGGDGPGQIYYEPGVQIFHDCVQGDRFIWQMTHSFPPVAMRNRWVMKQYALNLTVTSYPKYHNGPINISSFQGVSRATHPNLYRDDSRRFTREELVDYRDRFS</sequence>
<organism evidence="1 2">
    <name type="scientific">Caenorhabditis briggsae</name>
    <dbReference type="NCBI Taxonomy" id="6238"/>
    <lineage>
        <taxon>Eukaryota</taxon>
        <taxon>Metazoa</taxon>
        <taxon>Ecdysozoa</taxon>
        <taxon>Nematoda</taxon>
        <taxon>Chromadorea</taxon>
        <taxon>Rhabditida</taxon>
        <taxon>Rhabditina</taxon>
        <taxon>Rhabditomorpha</taxon>
        <taxon>Rhabditoidea</taxon>
        <taxon>Rhabditidae</taxon>
        <taxon>Peloderinae</taxon>
        <taxon>Caenorhabditis</taxon>
    </lineage>
</organism>
<evidence type="ECO:0000313" key="2">
    <source>
        <dbReference type="Proteomes" id="UP000827892"/>
    </source>
</evidence>
<protein>
    <submittedName>
        <fullName evidence="1">Uncharacterized protein</fullName>
    </submittedName>
</protein>
<proteinExistence type="predicted"/>